<evidence type="ECO:0000313" key="2">
    <source>
        <dbReference type="EMBL" id="MBW47783.1"/>
    </source>
</evidence>
<name>A0A2M4B424_9DIPT</name>
<proteinExistence type="predicted"/>
<reference evidence="2" key="1">
    <citation type="submission" date="2018-01" db="EMBL/GenBank/DDBJ databases">
        <title>An insight into the sialome of Amazonian anophelines.</title>
        <authorList>
            <person name="Ribeiro J.M."/>
            <person name="Scarpassa V."/>
            <person name="Calvo E."/>
        </authorList>
    </citation>
    <scope>NUCLEOTIDE SEQUENCE</scope>
    <source>
        <tissue evidence="2">Salivary glands</tissue>
    </source>
</reference>
<dbReference type="EMBL" id="GGFK01014462">
    <property type="protein sequence ID" value="MBW47783.1"/>
    <property type="molecule type" value="Transcribed_RNA"/>
</dbReference>
<accession>A0A2M4B424</accession>
<feature type="chain" id="PRO_5014695138" evidence="1">
    <location>
        <begin position="33"/>
        <end position="95"/>
    </location>
</feature>
<organism evidence="2">
    <name type="scientific">Anopheles triannulatus</name>
    <dbReference type="NCBI Taxonomy" id="58253"/>
    <lineage>
        <taxon>Eukaryota</taxon>
        <taxon>Metazoa</taxon>
        <taxon>Ecdysozoa</taxon>
        <taxon>Arthropoda</taxon>
        <taxon>Hexapoda</taxon>
        <taxon>Insecta</taxon>
        <taxon>Pterygota</taxon>
        <taxon>Neoptera</taxon>
        <taxon>Endopterygota</taxon>
        <taxon>Diptera</taxon>
        <taxon>Nematocera</taxon>
        <taxon>Culicoidea</taxon>
        <taxon>Culicidae</taxon>
        <taxon>Anophelinae</taxon>
        <taxon>Anopheles</taxon>
    </lineage>
</organism>
<feature type="signal peptide" evidence="1">
    <location>
        <begin position="1"/>
        <end position="32"/>
    </location>
</feature>
<protein>
    <submittedName>
        <fullName evidence="2">Putative secreted protein</fullName>
    </submittedName>
</protein>
<dbReference type="AlphaFoldDB" id="A0A2M4B424"/>
<evidence type="ECO:0000256" key="1">
    <source>
        <dbReference type="SAM" id="SignalP"/>
    </source>
</evidence>
<keyword evidence="1" id="KW-0732">Signal</keyword>
<sequence length="95" mass="10041">MAAVAAAAAERKKPMSLPSGLLLLLFPSRCVTLVPWPLAPESLPQSVSKRCSASSRVGRSSRTKWMVNRLWPAGGPSVAPQHGAGSVCVRTRCSN</sequence>